<dbReference type="InterPro" id="IPR036610">
    <property type="entry name" value="PEBP-like_sf"/>
</dbReference>
<evidence type="ECO:0000313" key="1">
    <source>
        <dbReference type="EMBL" id="UWD33950.1"/>
    </source>
</evidence>
<dbReference type="Gene3D" id="3.90.280.10">
    <property type="entry name" value="PEBP-like"/>
    <property type="match status" value="2"/>
</dbReference>
<dbReference type="RefSeq" id="WP_169733382.1">
    <property type="nucleotide sequence ID" value="NZ_CP103423.1"/>
</dbReference>
<keyword evidence="1" id="KW-0649">Protein kinase inhibitor</keyword>
<dbReference type="Pfam" id="PF01161">
    <property type="entry name" value="PBP"/>
    <property type="match status" value="1"/>
</dbReference>
<dbReference type="Proteomes" id="UP001058364">
    <property type="component" value="Chromosome"/>
</dbReference>
<name>A0ABY5TTE8_9BACT</name>
<dbReference type="NCBIfam" id="TIGR00481">
    <property type="entry name" value="YbhB/YbcL family Raf kinase inhibitor-like protein"/>
    <property type="match status" value="1"/>
</dbReference>
<gene>
    <name evidence="1" type="ORF">NX772_02475</name>
</gene>
<proteinExistence type="predicted"/>
<dbReference type="EMBL" id="CP103423">
    <property type="protein sequence ID" value="UWD33950.1"/>
    <property type="molecule type" value="Genomic_DNA"/>
</dbReference>
<dbReference type="InterPro" id="IPR008914">
    <property type="entry name" value="PEBP"/>
</dbReference>
<dbReference type="CDD" id="cd00865">
    <property type="entry name" value="PEBP_bact_arch"/>
    <property type="match status" value="1"/>
</dbReference>
<reference evidence="1" key="1">
    <citation type="submission" date="2022-08" db="EMBL/GenBank/DDBJ databases">
        <title>Complete genome sequence of Mycoplasma molare type strain H 542.</title>
        <authorList>
            <person name="Spergser J."/>
        </authorList>
    </citation>
    <scope>NUCLEOTIDE SEQUENCE</scope>
    <source>
        <strain evidence="1">H 542</strain>
    </source>
</reference>
<dbReference type="SUPFAM" id="SSF49777">
    <property type="entry name" value="PEBP-like"/>
    <property type="match status" value="2"/>
</dbReference>
<accession>A0ABY5TTE8</accession>
<organism evidence="1 2">
    <name type="scientific">Mesomycoplasma molare</name>
    <dbReference type="NCBI Taxonomy" id="171288"/>
    <lineage>
        <taxon>Bacteria</taxon>
        <taxon>Bacillati</taxon>
        <taxon>Mycoplasmatota</taxon>
        <taxon>Mycoplasmoidales</taxon>
        <taxon>Metamycoplasmataceae</taxon>
        <taxon>Mesomycoplasma</taxon>
    </lineage>
</organism>
<sequence length="402" mass="46685">MKIIVKNVKKGVLETQFGNGNLKNNSVSFPIKWKKIKGAKSYAITLIDKEASKSLGVPFIHWIAANIKTNKLGWDFSFQNKDKILQFENTISSLIKNPLLENLSNEKQNDYFVGPFPVESDHNYELRVYALNCENILENSNYKKENGLFFDDFQNLIKGKVIEQGFYTFLYRTKYTFELENLIENNKTVEELNKGLESNNIYFYKDNLKETIEIFSNAFYKENNNLYLKDFFVGKIHNNYFHNFSIPLEFKNIEKAKSYVITLLGNAEVKTYGVPLIFWLKTNIKADNTIIKIKSEQINEFNVDSTQKFHYVNTFGTHLSTKLASEFNSSNEIFRYIANSYGLIKIPNATEKDGIYTLTVYALDEKIKFEERENFDVINLGQVLSKIKSHVIAEGNVQFKLK</sequence>
<keyword evidence="2" id="KW-1185">Reference proteome</keyword>
<protein>
    <submittedName>
        <fullName evidence="1">YbhB/YbcL family Raf kinase inhibitor-like protein</fullName>
    </submittedName>
</protein>
<dbReference type="GO" id="GO:0004860">
    <property type="term" value="F:protein kinase inhibitor activity"/>
    <property type="evidence" value="ECO:0007669"/>
    <property type="project" value="UniProtKB-KW"/>
</dbReference>
<evidence type="ECO:0000313" key="2">
    <source>
        <dbReference type="Proteomes" id="UP001058364"/>
    </source>
</evidence>
<dbReference type="InterPro" id="IPR005247">
    <property type="entry name" value="YbhB_YbcL/LppC-like"/>
</dbReference>